<reference evidence="3 4" key="1">
    <citation type="submission" date="2017-06" db="EMBL/GenBank/DDBJ databases">
        <title>Draft genome sequence of a variant of Elsinoe murrayae.</title>
        <authorList>
            <person name="Cheng Q."/>
        </authorList>
    </citation>
    <scope>NUCLEOTIDE SEQUENCE [LARGE SCALE GENOMIC DNA]</scope>
    <source>
        <strain evidence="3 4">CQ-2017a</strain>
    </source>
</reference>
<dbReference type="GO" id="GO:0010508">
    <property type="term" value="P:positive regulation of autophagy"/>
    <property type="evidence" value="ECO:0007669"/>
    <property type="project" value="TreeGrafter"/>
</dbReference>
<comment type="caution">
    <text evidence="3">The sequence shown here is derived from an EMBL/GenBank/DDBJ whole genome shotgun (WGS) entry which is preliminary data.</text>
</comment>
<evidence type="ECO:0000256" key="1">
    <source>
        <dbReference type="ARBA" id="ARBA00008433"/>
    </source>
</evidence>
<evidence type="ECO:0008006" key="5">
    <source>
        <dbReference type="Google" id="ProtNLM"/>
    </source>
</evidence>
<protein>
    <recommendedName>
        <fullName evidence="5">Nitrogen permease regulator 2</fullName>
    </recommendedName>
</protein>
<sequence>MATDVKIESIFYARFHDEHGPKIFHQVPEGSVIPCPPSPTAMKEPFFDFQSISTYIIPNREFCNRPLSVCSNGYRILGHPVCITDSLKYDRNDFIFNFCIVVDDKSDWTPLRGVVSKLARTFGNLEEQDGFLSKEEDDDTVLVAGTEGYGGEKGSKVFAVVEMMFEDLKAVGEAMIPIDESNTLNLCLFPTRKPPPAIKNYHVPLSVAKFSSLQTSAWDLTVQRVIPHIDGINSVSRIAQLADTDPSLTRRAIQHLVYYDCVLLLDIFSFSAIYAPTPTISTFISSQSMQDECRHYVHTSQSPFAKSPDVQTLPSSSSPTSHPPTPLPSRMQLINLYTSFRQSLPLRDFCMSRGSQLHNIDIRRLITYGIINGFLYRVHRYALLSSPSLFGKALIPGTGVPVSLPGSPPTGKGAKVRKGSDDLEGDDLAQAQEDHEAAWRIAALSSGWRLPDGQSRDMALSIGGRKVSRMQEAGTPPGEGGDTGLRTVDGEKEAEGSSTARRKEQREMLRFADGGTCLDAVCTELRCVERAAVGRVKELGDVVFITR</sequence>
<dbReference type="InterPro" id="IPR009348">
    <property type="entry name" value="NPR2-like"/>
</dbReference>
<evidence type="ECO:0000256" key="2">
    <source>
        <dbReference type="SAM" id="MobiDB-lite"/>
    </source>
</evidence>
<dbReference type="GO" id="GO:1990130">
    <property type="term" value="C:GATOR1 complex"/>
    <property type="evidence" value="ECO:0007669"/>
    <property type="project" value="TreeGrafter"/>
</dbReference>
<feature type="region of interest" description="Disordered" evidence="2">
    <location>
        <begin position="402"/>
        <end position="422"/>
    </location>
</feature>
<dbReference type="PANTHER" id="PTHR12991">
    <property type="entry name" value="NITROGEN PERMEASE REGULATOR 2/TUMOR SUPPRESSOR CANDIDATE 4"/>
    <property type="match status" value="1"/>
</dbReference>
<dbReference type="EMBL" id="NKHZ01000043">
    <property type="protein sequence ID" value="PNS18253.1"/>
    <property type="molecule type" value="Genomic_DNA"/>
</dbReference>
<accession>A0A2K1QTP0</accession>
<feature type="region of interest" description="Disordered" evidence="2">
    <location>
        <begin position="302"/>
        <end position="328"/>
    </location>
</feature>
<dbReference type="GO" id="GO:0005096">
    <property type="term" value="F:GTPase activator activity"/>
    <property type="evidence" value="ECO:0007669"/>
    <property type="project" value="TreeGrafter"/>
</dbReference>
<dbReference type="GO" id="GO:0005774">
    <property type="term" value="C:vacuolar membrane"/>
    <property type="evidence" value="ECO:0007669"/>
    <property type="project" value="TreeGrafter"/>
</dbReference>
<evidence type="ECO:0000313" key="3">
    <source>
        <dbReference type="EMBL" id="PNS18253.1"/>
    </source>
</evidence>
<dbReference type="PANTHER" id="PTHR12991:SF10">
    <property type="entry name" value="GATOR COMPLEX PROTEIN NPRL2"/>
    <property type="match status" value="1"/>
</dbReference>
<dbReference type="AlphaFoldDB" id="A0A2K1QTP0"/>
<proteinExistence type="inferred from homology"/>
<gene>
    <name evidence="3" type="ORF">CAC42_7622</name>
</gene>
<name>A0A2K1QTP0_9PEZI</name>
<dbReference type="STRING" id="2082308.A0A2K1QTP0"/>
<dbReference type="InParanoid" id="A0A2K1QTP0"/>
<keyword evidence="4" id="KW-1185">Reference proteome</keyword>
<organism evidence="3 4">
    <name type="scientific">Sphaceloma murrayae</name>
    <dbReference type="NCBI Taxonomy" id="2082308"/>
    <lineage>
        <taxon>Eukaryota</taxon>
        <taxon>Fungi</taxon>
        <taxon>Dikarya</taxon>
        <taxon>Ascomycota</taxon>
        <taxon>Pezizomycotina</taxon>
        <taxon>Dothideomycetes</taxon>
        <taxon>Dothideomycetidae</taxon>
        <taxon>Myriangiales</taxon>
        <taxon>Elsinoaceae</taxon>
        <taxon>Sphaceloma</taxon>
    </lineage>
</organism>
<dbReference type="Proteomes" id="UP000243797">
    <property type="component" value="Unassembled WGS sequence"/>
</dbReference>
<dbReference type="Pfam" id="PF06218">
    <property type="entry name" value="NPR2"/>
    <property type="match status" value="1"/>
</dbReference>
<dbReference type="OrthoDB" id="338854at2759"/>
<feature type="region of interest" description="Disordered" evidence="2">
    <location>
        <begin position="468"/>
        <end position="504"/>
    </location>
</feature>
<evidence type="ECO:0000313" key="4">
    <source>
        <dbReference type="Proteomes" id="UP000243797"/>
    </source>
</evidence>
<dbReference type="FunCoup" id="A0A2K1QTP0">
    <property type="interactions" value="180"/>
</dbReference>
<feature type="compositionally biased region" description="Basic and acidic residues" evidence="2">
    <location>
        <begin position="488"/>
        <end position="504"/>
    </location>
</feature>
<comment type="similarity">
    <text evidence="1">Belongs to the NPR2 family.</text>
</comment>
<dbReference type="GO" id="GO:1904262">
    <property type="term" value="P:negative regulation of TORC1 signaling"/>
    <property type="evidence" value="ECO:0007669"/>
    <property type="project" value="TreeGrafter"/>
</dbReference>